<dbReference type="Pfam" id="PF07690">
    <property type="entry name" value="MFS_1"/>
    <property type="match status" value="2"/>
</dbReference>
<comment type="subcellular location">
    <subcellularLocation>
        <location evidence="1">Cell membrane</location>
        <topology evidence="1">Multi-pass membrane protein</topology>
    </subcellularLocation>
</comment>
<evidence type="ECO:0000256" key="6">
    <source>
        <dbReference type="ARBA" id="ARBA00023136"/>
    </source>
</evidence>
<protein>
    <submittedName>
        <fullName evidence="9">Permease of the major facilitator superfamily</fullName>
    </submittedName>
</protein>
<gene>
    <name evidence="9" type="ordered locus">LEUM_0874</name>
</gene>
<feature type="transmembrane region" description="Helical" evidence="7">
    <location>
        <begin position="45"/>
        <end position="65"/>
    </location>
</feature>
<dbReference type="PROSITE" id="PS50850">
    <property type="entry name" value="MFS"/>
    <property type="match status" value="1"/>
</dbReference>
<evidence type="ECO:0000256" key="1">
    <source>
        <dbReference type="ARBA" id="ARBA00004651"/>
    </source>
</evidence>
<dbReference type="GO" id="GO:0022857">
    <property type="term" value="F:transmembrane transporter activity"/>
    <property type="evidence" value="ECO:0007669"/>
    <property type="project" value="InterPro"/>
</dbReference>
<keyword evidence="2" id="KW-0813">Transport</keyword>
<feature type="transmembrane region" description="Helical" evidence="7">
    <location>
        <begin position="205"/>
        <end position="228"/>
    </location>
</feature>
<dbReference type="InterPro" id="IPR020846">
    <property type="entry name" value="MFS_dom"/>
</dbReference>
<dbReference type="InterPro" id="IPR050189">
    <property type="entry name" value="MFS_Efflux_Transporters"/>
</dbReference>
<organism evidence="9 10">
    <name type="scientific">Leuconostoc mesenteroides subsp. mesenteroides (strain ATCC 8293 / DSM 20343 / BCRC 11652 / CCM 1803 / JCM 6124 / NCDO 523 / NBRC 100496 / NCIMB 8023 / NCTC 12954 / NRRL B-1118 / 37Y)</name>
    <dbReference type="NCBI Taxonomy" id="203120"/>
    <lineage>
        <taxon>Bacteria</taxon>
        <taxon>Bacillati</taxon>
        <taxon>Bacillota</taxon>
        <taxon>Bacilli</taxon>
        <taxon>Lactobacillales</taxon>
        <taxon>Lactobacillaceae</taxon>
        <taxon>Leuconostoc</taxon>
    </lineage>
</organism>
<feature type="transmembrane region" description="Helical" evidence="7">
    <location>
        <begin position="273"/>
        <end position="292"/>
    </location>
</feature>
<feature type="transmembrane region" description="Helical" evidence="7">
    <location>
        <begin position="331"/>
        <end position="352"/>
    </location>
</feature>
<evidence type="ECO:0000313" key="10">
    <source>
        <dbReference type="Proteomes" id="UP000000362"/>
    </source>
</evidence>
<evidence type="ECO:0000313" key="9">
    <source>
        <dbReference type="EMBL" id="ABJ61982.1"/>
    </source>
</evidence>
<dbReference type="InterPro" id="IPR036259">
    <property type="entry name" value="MFS_trans_sf"/>
</dbReference>
<feature type="transmembrane region" description="Helical" evidence="7">
    <location>
        <begin position="298"/>
        <end position="319"/>
    </location>
</feature>
<dbReference type="GeneID" id="29576861"/>
<dbReference type="GO" id="GO:0005886">
    <property type="term" value="C:plasma membrane"/>
    <property type="evidence" value="ECO:0007669"/>
    <property type="project" value="UniProtKB-SubCell"/>
</dbReference>
<dbReference type="EMBL" id="CP000414">
    <property type="protein sequence ID" value="ABJ61982.1"/>
    <property type="molecule type" value="Genomic_DNA"/>
</dbReference>
<dbReference type="Gene3D" id="1.20.1250.20">
    <property type="entry name" value="MFS general substrate transporter like domains"/>
    <property type="match status" value="1"/>
</dbReference>
<dbReference type="InterPro" id="IPR011701">
    <property type="entry name" value="MFS"/>
</dbReference>
<dbReference type="KEGG" id="lme:LEUM_0874"/>
<evidence type="ECO:0000256" key="7">
    <source>
        <dbReference type="SAM" id="Phobius"/>
    </source>
</evidence>
<evidence type="ECO:0000256" key="4">
    <source>
        <dbReference type="ARBA" id="ARBA00022692"/>
    </source>
</evidence>
<keyword evidence="6 7" id="KW-0472">Membrane</keyword>
<accession>Q03XU0</accession>
<feature type="transmembrane region" description="Helical" evidence="7">
    <location>
        <begin position="100"/>
        <end position="123"/>
    </location>
</feature>
<dbReference type="AlphaFoldDB" id="Q03XU0"/>
<keyword evidence="10" id="KW-1185">Reference proteome</keyword>
<feature type="transmembrane region" description="Helical" evidence="7">
    <location>
        <begin position="164"/>
        <end position="184"/>
    </location>
</feature>
<keyword evidence="5 7" id="KW-1133">Transmembrane helix</keyword>
<dbReference type="PANTHER" id="PTHR43124:SF3">
    <property type="entry name" value="CHLORAMPHENICOL EFFLUX PUMP RV0191"/>
    <property type="match status" value="1"/>
</dbReference>
<keyword evidence="4 7" id="KW-0812">Transmembrane</keyword>
<evidence type="ECO:0000256" key="3">
    <source>
        <dbReference type="ARBA" id="ARBA00022475"/>
    </source>
</evidence>
<feature type="transmembrane region" description="Helical" evidence="7">
    <location>
        <begin position="364"/>
        <end position="384"/>
    </location>
</feature>
<sequence length="399" mass="43303">MIKDKYSSNMFKLAFLSISLLLTSTASISITIPKMQQTFANQSATAVEALVTASNITVMIFVLLSPFIVRVFGTRKTVLTGLFLAGVSGVVPMFSDNYFLVYISRLVLGAGLGMFNSLAVSLINDFWSGDTRNKMLGFQSAVQSVGQTVTTFIAGILVNYNWHYSYSIYFLALVSFILFLVYVPDTTTKDDLVTNEVVEKPKQSINSYVLFSSFGLLISFALLMAVFLKSAGFVVEEKFENASFIGTALSVYTLVGFLGSLLYGYIVKITKQYTFSLSYAIIGISFLIVALAPNMFVITLGMAIGGIGGSVFLPIAFGTILEKAPANSGNLAISIAMVGTNLGTYLSPYLLATLGNLFGNNTSKFSIIIAGVLMLVLAVFYFFIRNIFKQANEVGELQN</sequence>
<dbReference type="EnsemblBacteria" id="ABJ61982">
    <property type="protein sequence ID" value="ABJ61982"/>
    <property type="gene ID" value="LEUM_0874"/>
</dbReference>
<dbReference type="Proteomes" id="UP000000362">
    <property type="component" value="Chromosome"/>
</dbReference>
<feature type="transmembrane region" description="Helical" evidence="7">
    <location>
        <begin position="77"/>
        <end position="94"/>
    </location>
</feature>
<dbReference type="HOGENOM" id="CLU_001265_10_4_9"/>
<dbReference type="RefSeq" id="WP_011679640.1">
    <property type="nucleotide sequence ID" value="NC_008531.1"/>
</dbReference>
<name>Q03XU0_LEUMM</name>
<proteinExistence type="predicted"/>
<evidence type="ECO:0000259" key="8">
    <source>
        <dbReference type="PROSITE" id="PS50850"/>
    </source>
</evidence>
<dbReference type="SUPFAM" id="SSF103473">
    <property type="entry name" value="MFS general substrate transporter"/>
    <property type="match status" value="1"/>
</dbReference>
<feature type="domain" description="Major facilitator superfamily (MFS) profile" evidence="8">
    <location>
        <begin position="10"/>
        <end position="389"/>
    </location>
</feature>
<dbReference type="CDD" id="cd17473">
    <property type="entry name" value="MFS_arabinose_efflux_permease_like"/>
    <property type="match status" value="1"/>
</dbReference>
<dbReference type="PANTHER" id="PTHR43124">
    <property type="entry name" value="PURINE EFFLUX PUMP PBUE"/>
    <property type="match status" value="1"/>
</dbReference>
<evidence type="ECO:0000256" key="5">
    <source>
        <dbReference type="ARBA" id="ARBA00022989"/>
    </source>
</evidence>
<feature type="transmembrane region" description="Helical" evidence="7">
    <location>
        <begin position="135"/>
        <end position="158"/>
    </location>
</feature>
<evidence type="ECO:0000256" key="2">
    <source>
        <dbReference type="ARBA" id="ARBA00022448"/>
    </source>
</evidence>
<feature type="transmembrane region" description="Helical" evidence="7">
    <location>
        <begin position="248"/>
        <end position="266"/>
    </location>
</feature>
<dbReference type="eggNOG" id="COG2814">
    <property type="taxonomic scope" value="Bacteria"/>
</dbReference>
<keyword evidence="3" id="KW-1003">Cell membrane</keyword>
<reference evidence="9 10" key="1">
    <citation type="journal article" date="2006" name="Proc. Natl. Acad. Sci. U.S.A.">
        <title>Comparative genomics of the lactic acid bacteria.</title>
        <authorList>
            <person name="Makarova K."/>
            <person name="Slesarev A."/>
            <person name="Wolf Y."/>
            <person name="Sorokin A."/>
            <person name="Mirkin B."/>
            <person name="Koonin E."/>
            <person name="Pavlov A."/>
            <person name="Pavlova N."/>
            <person name="Karamychev V."/>
            <person name="Polouchine N."/>
            <person name="Shakhova V."/>
            <person name="Grigoriev I."/>
            <person name="Lou Y."/>
            <person name="Rohksar D."/>
            <person name="Lucas S."/>
            <person name="Huang K."/>
            <person name="Goodstein D.M."/>
            <person name="Hawkins T."/>
            <person name="Plengvidhya V."/>
            <person name="Welker D."/>
            <person name="Hughes J."/>
            <person name="Goh Y."/>
            <person name="Benson A."/>
            <person name="Baldwin K."/>
            <person name="Lee J.H."/>
            <person name="Diaz-Muniz I."/>
            <person name="Dosti B."/>
            <person name="Smeianov V."/>
            <person name="Wechter W."/>
            <person name="Barabote R."/>
            <person name="Lorca G."/>
            <person name="Altermann E."/>
            <person name="Barrangou R."/>
            <person name="Ganesan B."/>
            <person name="Xie Y."/>
            <person name="Rawsthorne H."/>
            <person name="Tamir D."/>
            <person name="Parker C."/>
            <person name="Breidt F."/>
            <person name="Broadbent J."/>
            <person name="Hutkins R."/>
            <person name="O'Sullivan D."/>
            <person name="Steele J."/>
            <person name="Unlu G."/>
            <person name="Saier M."/>
            <person name="Klaenhammer T."/>
            <person name="Richardson P."/>
            <person name="Kozyavkin S."/>
            <person name="Weimer B."/>
            <person name="Mills D."/>
        </authorList>
    </citation>
    <scope>NUCLEOTIDE SEQUENCE [LARGE SCALE GENOMIC DNA]</scope>
    <source>
        <strain evidence="10">ATCC 8293 / DSM 20343 / BCRC 11652 / CCM 1803 / JCM 6124 / NCDO 523 / NBRC 100496 / NCIMB 8023 / NCTC 12954 / NRRL B-1118 / 37Y</strain>
    </source>
</reference>